<evidence type="ECO:0000256" key="10">
    <source>
        <dbReference type="ARBA" id="ARBA00023114"/>
    </source>
</evidence>
<dbReference type="GO" id="GO:0046930">
    <property type="term" value="C:pore complex"/>
    <property type="evidence" value="ECO:0007669"/>
    <property type="project" value="UniProtKB-KW"/>
</dbReference>
<evidence type="ECO:0000256" key="3">
    <source>
        <dbReference type="ARBA" id="ARBA00022448"/>
    </source>
</evidence>
<protein>
    <submittedName>
        <fullName evidence="19">SLBB domain-containing protein</fullName>
    </submittedName>
</protein>
<evidence type="ECO:0000256" key="8">
    <source>
        <dbReference type="ARBA" id="ARBA00023047"/>
    </source>
</evidence>
<dbReference type="Pfam" id="PF02563">
    <property type="entry name" value="Poly_export"/>
    <property type="match status" value="1"/>
</dbReference>
<feature type="chain" id="PRO_5036870551" evidence="15">
    <location>
        <begin position="26"/>
        <end position="579"/>
    </location>
</feature>
<comment type="similarity">
    <text evidence="2">Belongs to the BexD/CtrA/VexA family.</text>
</comment>
<keyword evidence="14" id="KW-0449">Lipoprotein</keyword>
<evidence type="ECO:0000259" key="17">
    <source>
        <dbReference type="Pfam" id="PF10531"/>
    </source>
</evidence>
<dbReference type="Gene3D" id="3.10.560.10">
    <property type="entry name" value="Outer membrane lipoprotein wza domain like"/>
    <property type="match status" value="4"/>
</dbReference>
<dbReference type="InterPro" id="IPR049712">
    <property type="entry name" value="Poly_export"/>
</dbReference>
<dbReference type="PANTHER" id="PTHR33619:SF3">
    <property type="entry name" value="POLYSACCHARIDE EXPORT PROTEIN GFCE-RELATED"/>
    <property type="match status" value="1"/>
</dbReference>
<feature type="domain" description="Soluble ligand binding" evidence="17">
    <location>
        <begin position="240"/>
        <end position="290"/>
    </location>
</feature>
<evidence type="ECO:0000256" key="15">
    <source>
        <dbReference type="SAM" id="SignalP"/>
    </source>
</evidence>
<evidence type="ECO:0000313" key="19">
    <source>
        <dbReference type="EMBL" id="MCA9729370.1"/>
    </source>
</evidence>
<evidence type="ECO:0000256" key="11">
    <source>
        <dbReference type="ARBA" id="ARBA00023136"/>
    </source>
</evidence>
<dbReference type="InterPro" id="IPR019554">
    <property type="entry name" value="Soluble_ligand-bd"/>
</dbReference>
<comment type="caution">
    <text evidence="19">The sequence shown here is derived from an EMBL/GenBank/DDBJ whole genome shotgun (WGS) entry which is preliminary data.</text>
</comment>
<sequence>MSVRSLLALLASVVWMLALATPALAQNDLLGGGGGPGSGAGAAGSGAGTAAGSVGAGADLGSALAAPGAALESAINADDYRLGPGDVLTVGIWGPQPITYDLPVTLEGKVLLPSIGILPVDGLPLGEARAKIRERILKDFRNVDVTVTLTRLRKFQVHVLGQVERPGTYLASAVDRVSSAVNWAGGLTDKASRRRIRVQSSGNLRASADLFAFLQRGIAKDNPLLQDGDIVYVPFKSENYQVRGAVNQPEDFEHVPGDRLSDAIFFAGGLTADAFTDTLEIARYPGGGAPRYRFFIPNGGVPIAADSISVGHLPAEVGRFSPVGARIVTDRSLEYPDVELEASDLVFVRVVPEERLRPLVDVRGEVEYPGSYPIVEGETRITEVIAWAGGFTPEAFLQESQLIRRESLRLEDREFERLRNIPVADMKPDEYEYFKVRSRETPGLMVVDFQQLFVQRDLTQDLLLRRGDIINIATRRDFVSVLGLVADPGNIPYERGLTVKEYIERSGGYAERADRGKTRVIRAGTGEWIPGADVKDLGPGDTVWVPEKPDRDWWGGFKDVVSVTTQILTIYLIAERATQ</sequence>
<keyword evidence="10" id="KW-0626">Porin</keyword>
<dbReference type="Pfam" id="PF22461">
    <property type="entry name" value="SLBB_2"/>
    <property type="match status" value="1"/>
</dbReference>
<feature type="domain" description="Polysaccharide export protein N-terminal" evidence="16">
    <location>
        <begin position="77"/>
        <end position="149"/>
    </location>
</feature>
<dbReference type="PANTHER" id="PTHR33619">
    <property type="entry name" value="POLYSACCHARIDE EXPORT PROTEIN GFCE-RELATED"/>
    <property type="match status" value="1"/>
</dbReference>
<name>A0A956RQV9_UNCEI</name>
<dbReference type="Pfam" id="PF10531">
    <property type="entry name" value="SLBB"/>
    <property type="match status" value="3"/>
</dbReference>
<evidence type="ECO:0000259" key="18">
    <source>
        <dbReference type="Pfam" id="PF22461"/>
    </source>
</evidence>
<dbReference type="GO" id="GO:0009279">
    <property type="term" value="C:cell outer membrane"/>
    <property type="evidence" value="ECO:0007669"/>
    <property type="project" value="UniProtKB-SubCell"/>
</dbReference>
<evidence type="ECO:0000256" key="4">
    <source>
        <dbReference type="ARBA" id="ARBA00022452"/>
    </source>
</evidence>
<organism evidence="19 20">
    <name type="scientific">Eiseniibacteriota bacterium</name>
    <dbReference type="NCBI Taxonomy" id="2212470"/>
    <lineage>
        <taxon>Bacteria</taxon>
        <taxon>Candidatus Eiseniibacteriota</taxon>
    </lineage>
</organism>
<feature type="domain" description="SLBB" evidence="18">
    <location>
        <begin position="156"/>
        <end position="233"/>
    </location>
</feature>
<evidence type="ECO:0000313" key="20">
    <source>
        <dbReference type="Proteomes" id="UP000697710"/>
    </source>
</evidence>
<keyword evidence="13" id="KW-0998">Cell outer membrane</keyword>
<proteinExistence type="inferred from homology"/>
<dbReference type="AlphaFoldDB" id="A0A956RQV9"/>
<keyword evidence="7 15" id="KW-0732">Signal</keyword>
<gene>
    <name evidence="19" type="ORF">KC729_16900</name>
</gene>
<dbReference type="GO" id="GO:0006811">
    <property type="term" value="P:monoatomic ion transport"/>
    <property type="evidence" value="ECO:0007669"/>
    <property type="project" value="UniProtKB-KW"/>
</dbReference>
<dbReference type="InterPro" id="IPR003715">
    <property type="entry name" value="Poly_export_N"/>
</dbReference>
<evidence type="ECO:0000256" key="12">
    <source>
        <dbReference type="ARBA" id="ARBA00023139"/>
    </source>
</evidence>
<evidence type="ECO:0000256" key="2">
    <source>
        <dbReference type="ARBA" id="ARBA00009450"/>
    </source>
</evidence>
<dbReference type="EMBL" id="JAGQHR010000667">
    <property type="protein sequence ID" value="MCA9729370.1"/>
    <property type="molecule type" value="Genomic_DNA"/>
</dbReference>
<dbReference type="GO" id="GO:0015159">
    <property type="term" value="F:polysaccharide transmembrane transporter activity"/>
    <property type="evidence" value="ECO:0007669"/>
    <property type="project" value="InterPro"/>
</dbReference>
<keyword evidence="5" id="KW-0762">Sugar transport</keyword>
<evidence type="ECO:0000256" key="6">
    <source>
        <dbReference type="ARBA" id="ARBA00022692"/>
    </source>
</evidence>
<evidence type="ECO:0000259" key="16">
    <source>
        <dbReference type="Pfam" id="PF02563"/>
    </source>
</evidence>
<evidence type="ECO:0000256" key="5">
    <source>
        <dbReference type="ARBA" id="ARBA00022597"/>
    </source>
</evidence>
<dbReference type="InterPro" id="IPR054765">
    <property type="entry name" value="SLBB_dom"/>
</dbReference>
<keyword evidence="11" id="KW-0472">Membrane</keyword>
<evidence type="ECO:0000256" key="14">
    <source>
        <dbReference type="ARBA" id="ARBA00023288"/>
    </source>
</evidence>
<evidence type="ECO:0000256" key="13">
    <source>
        <dbReference type="ARBA" id="ARBA00023237"/>
    </source>
</evidence>
<feature type="signal peptide" evidence="15">
    <location>
        <begin position="1"/>
        <end position="25"/>
    </location>
</feature>
<comment type="subcellular location">
    <subcellularLocation>
        <location evidence="1">Cell outer membrane</location>
        <topology evidence="1">Multi-pass membrane protein</topology>
    </subcellularLocation>
</comment>
<evidence type="ECO:0000256" key="7">
    <source>
        <dbReference type="ARBA" id="ARBA00022729"/>
    </source>
</evidence>
<keyword evidence="6" id="KW-0812">Transmembrane</keyword>
<keyword evidence="9" id="KW-0406">Ion transport</keyword>
<dbReference type="Proteomes" id="UP000697710">
    <property type="component" value="Unassembled WGS sequence"/>
</dbReference>
<keyword evidence="8" id="KW-0625">Polysaccharide transport</keyword>
<reference evidence="19" key="2">
    <citation type="journal article" date="2021" name="Microbiome">
        <title>Successional dynamics and alternative stable states in a saline activated sludge microbial community over 9 years.</title>
        <authorList>
            <person name="Wang Y."/>
            <person name="Ye J."/>
            <person name="Ju F."/>
            <person name="Liu L."/>
            <person name="Boyd J.A."/>
            <person name="Deng Y."/>
            <person name="Parks D.H."/>
            <person name="Jiang X."/>
            <person name="Yin X."/>
            <person name="Woodcroft B.J."/>
            <person name="Tyson G.W."/>
            <person name="Hugenholtz P."/>
            <person name="Polz M.F."/>
            <person name="Zhang T."/>
        </authorList>
    </citation>
    <scope>NUCLEOTIDE SEQUENCE</scope>
    <source>
        <strain evidence="19">HKST-UBA01</strain>
    </source>
</reference>
<feature type="domain" description="Soluble ligand binding" evidence="17">
    <location>
        <begin position="360"/>
        <end position="405"/>
    </location>
</feature>
<dbReference type="GO" id="GO:0015288">
    <property type="term" value="F:porin activity"/>
    <property type="evidence" value="ECO:0007669"/>
    <property type="project" value="UniProtKB-KW"/>
</dbReference>
<keyword evidence="4" id="KW-1134">Transmembrane beta strand</keyword>
<evidence type="ECO:0000256" key="1">
    <source>
        <dbReference type="ARBA" id="ARBA00004571"/>
    </source>
</evidence>
<keyword evidence="12" id="KW-0564">Palmitate</keyword>
<keyword evidence="3" id="KW-0813">Transport</keyword>
<feature type="domain" description="Soluble ligand binding" evidence="17">
    <location>
        <begin position="479"/>
        <end position="525"/>
    </location>
</feature>
<accession>A0A956RQV9</accession>
<reference evidence="19" key="1">
    <citation type="submission" date="2020-04" db="EMBL/GenBank/DDBJ databases">
        <authorList>
            <person name="Zhang T."/>
        </authorList>
    </citation>
    <scope>NUCLEOTIDE SEQUENCE</scope>
    <source>
        <strain evidence="19">HKST-UBA01</strain>
    </source>
</reference>
<evidence type="ECO:0000256" key="9">
    <source>
        <dbReference type="ARBA" id="ARBA00023065"/>
    </source>
</evidence>